<dbReference type="Proteomes" id="UP000029067">
    <property type="component" value="Unassembled WGS sequence"/>
</dbReference>
<dbReference type="STRING" id="1688.BCUN_0821"/>
<dbReference type="Gene3D" id="2.60.40.10">
    <property type="entry name" value="Immunoglobulins"/>
    <property type="match status" value="1"/>
</dbReference>
<dbReference type="NCBIfam" id="TIGR04226">
    <property type="entry name" value="RrgB_K2N_iso_D2"/>
    <property type="match status" value="1"/>
</dbReference>
<dbReference type="InterPro" id="IPR026466">
    <property type="entry name" value="Fim_isopep_form_D2_dom"/>
</dbReference>
<dbReference type="InterPro" id="IPR013783">
    <property type="entry name" value="Ig-like_fold"/>
</dbReference>
<reference evidence="3 4" key="1">
    <citation type="submission" date="2014-03" db="EMBL/GenBank/DDBJ databases">
        <title>Genomics of Bifidobacteria.</title>
        <authorList>
            <person name="Ventura M."/>
            <person name="Milani C."/>
            <person name="Lugli G.A."/>
        </authorList>
    </citation>
    <scope>NUCLEOTIDE SEQUENCE [LARGE SCALE GENOMIC DNA]</scope>
    <source>
        <strain evidence="3 4">LMG 10738</strain>
    </source>
</reference>
<dbReference type="eggNOG" id="COG4932">
    <property type="taxonomic scope" value="Bacteria"/>
</dbReference>
<gene>
    <name evidence="3" type="ORF">BCUN_0821</name>
</gene>
<evidence type="ECO:0000259" key="2">
    <source>
        <dbReference type="Pfam" id="PF17802"/>
    </source>
</evidence>
<dbReference type="OrthoDB" id="3238690at2"/>
<dbReference type="RefSeq" id="WP_033517323.1">
    <property type="nucleotide sequence ID" value="NZ_JGYV01000010.1"/>
</dbReference>
<keyword evidence="1" id="KW-0812">Transmembrane</keyword>
<keyword evidence="1" id="KW-1133">Transmembrane helix</keyword>
<evidence type="ECO:0000256" key="1">
    <source>
        <dbReference type="SAM" id="Phobius"/>
    </source>
</evidence>
<dbReference type="Pfam" id="PF17802">
    <property type="entry name" value="SpaA"/>
    <property type="match status" value="1"/>
</dbReference>
<comment type="caution">
    <text evidence="3">The sequence shown here is derived from an EMBL/GenBank/DDBJ whole genome shotgun (WGS) entry which is preliminary data.</text>
</comment>
<dbReference type="GO" id="GO:0005975">
    <property type="term" value="P:carbohydrate metabolic process"/>
    <property type="evidence" value="ECO:0007669"/>
    <property type="project" value="UniProtKB-ARBA"/>
</dbReference>
<keyword evidence="4" id="KW-1185">Reference proteome</keyword>
<evidence type="ECO:0000313" key="3">
    <source>
        <dbReference type="EMBL" id="KFI62988.1"/>
    </source>
</evidence>
<accession>A0A087AW38</accession>
<dbReference type="AlphaFoldDB" id="A0A087AW38"/>
<keyword evidence="1" id="KW-0472">Membrane</keyword>
<protein>
    <submittedName>
        <fullName evidence="3">LPXTG-motif cell wall anchor domain protein</fullName>
    </submittedName>
</protein>
<dbReference type="InterPro" id="IPR041033">
    <property type="entry name" value="SpaA_PFL_dom_1"/>
</dbReference>
<feature type="transmembrane region" description="Helical" evidence="1">
    <location>
        <begin position="516"/>
        <end position="538"/>
    </location>
</feature>
<proteinExistence type="predicted"/>
<dbReference type="Gene3D" id="2.60.40.740">
    <property type="match status" value="1"/>
</dbReference>
<sequence>MNNPWKHTMAAITGYLTVMAITGVGTAYADTSRIPAAELAKTQPITVTATTDITANTFDAIPLAAYTYATTDGTDITGYDLATNASLTEAIGAALTAAGATGYDKNDPMLWVVQNLLDSQTSPWSGQLRAFLDALKNEQAVKDTAGTRLHPVEGDTNRQSAQVTPGVYMVLDRTTTGRAAIAGLNGTGINGKTRLATDAGTFTLGEVEYKVHDIAVSKRITAVEDEDKGDVNTDGLSADTEQGRMVSMRLTTTVPNWTGYDKYYLALNDTYSQGLSFDPATAAMTVGVDGEPLDAQYWHVTGAKDGAFTLRFGTTDGDLIPNKTMFPVGAPITVEYRMMLDKDAVAGTKDTNSVNVEYSHNPNTWTDHETKQGDTVSVHTGKTTVSKTDMNGQPLAGAEFQLFDGDTAREVIKTGDGAYRLAEPGESGTTLILATDTNGHVSVNGTDGAYVLKETKSPYSNPLLPQAGVTVAVDDKTGAITTTEGDGDVHQMIDVTDGTVVVRNARTLLEMPKTGAAWLLVWASGCVLAALAGVLLLARSRTARH</sequence>
<name>A0A087AW38_9BIFI</name>
<dbReference type="EMBL" id="JGYV01000010">
    <property type="protein sequence ID" value="KFI62988.1"/>
    <property type="molecule type" value="Genomic_DNA"/>
</dbReference>
<evidence type="ECO:0000313" key="4">
    <source>
        <dbReference type="Proteomes" id="UP000029067"/>
    </source>
</evidence>
<feature type="domain" description="SpaA-like prealbumin fold" evidence="2">
    <location>
        <begin position="381"/>
        <end position="482"/>
    </location>
</feature>
<organism evidence="3 4">
    <name type="scientific">Bifidobacterium cuniculi</name>
    <dbReference type="NCBI Taxonomy" id="1688"/>
    <lineage>
        <taxon>Bacteria</taxon>
        <taxon>Bacillati</taxon>
        <taxon>Actinomycetota</taxon>
        <taxon>Actinomycetes</taxon>
        <taxon>Bifidobacteriales</taxon>
        <taxon>Bifidobacteriaceae</taxon>
        <taxon>Bifidobacterium</taxon>
    </lineage>
</organism>